<dbReference type="PANTHER" id="PTHR43047:SF72">
    <property type="entry name" value="OSMOSENSING HISTIDINE PROTEIN KINASE SLN1"/>
    <property type="match status" value="1"/>
</dbReference>
<feature type="transmembrane region" description="Helical" evidence="11">
    <location>
        <begin position="52"/>
        <end position="73"/>
    </location>
</feature>
<keyword evidence="9" id="KW-0902">Two-component regulatory system</keyword>
<dbReference type="GO" id="GO:0000155">
    <property type="term" value="F:phosphorelay sensor kinase activity"/>
    <property type="evidence" value="ECO:0007669"/>
    <property type="project" value="InterPro"/>
</dbReference>
<evidence type="ECO:0000256" key="2">
    <source>
        <dbReference type="ARBA" id="ARBA00004370"/>
    </source>
</evidence>
<dbReference type="Gene3D" id="3.30.565.10">
    <property type="entry name" value="Histidine kinase-like ATPase, C-terminal domain"/>
    <property type="match status" value="1"/>
</dbReference>
<feature type="domain" description="Histidine kinase" evidence="12">
    <location>
        <begin position="245"/>
        <end position="464"/>
    </location>
</feature>
<dbReference type="SMART" id="SM00387">
    <property type="entry name" value="HATPase_c"/>
    <property type="match status" value="1"/>
</dbReference>
<keyword evidence="6" id="KW-0547">Nucleotide-binding</keyword>
<protein>
    <recommendedName>
        <fullName evidence="3">histidine kinase</fullName>
        <ecNumber evidence="3">2.7.13.3</ecNumber>
    </recommendedName>
</protein>
<dbReference type="EC" id="2.7.13.3" evidence="3"/>
<evidence type="ECO:0000256" key="11">
    <source>
        <dbReference type="SAM" id="Phobius"/>
    </source>
</evidence>
<gene>
    <name evidence="13" type="ORF">EDC64_10997</name>
</gene>
<keyword evidence="4" id="KW-0597">Phosphoprotein</keyword>
<dbReference type="Pfam" id="PF00512">
    <property type="entry name" value="HisKA"/>
    <property type="match status" value="1"/>
</dbReference>
<evidence type="ECO:0000256" key="8">
    <source>
        <dbReference type="ARBA" id="ARBA00022840"/>
    </source>
</evidence>
<name>A0A4R3LY10_9HYPH</name>
<keyword evidence="14" id="KW-1185">Reference proteome</keyword>
<dbReference type="GO" id="GO:0009927">
    <property type="term" value="F:histidine phosphotransfer kinase activity"/>
    <property type="evidence" value="ECO:0007669"/>
    <property type="project" value="TreeGrafter"/>
</dbReference>
<keyword evidence="11" id="KW-1133">Transmembrane helix</keyword>
<evidence type="ECO:0000256" key="9">
    <source>
        <dbReference type="ARBA" id="ARBA00023012"/>
    </source>
</evidence>
<dbReference type="InterPro" id="IPR036890">
    <property type="entry name" value="HATPase_C_sf"/>
</dbReference>
<dbReference type="SUPFAM" id="SSF55874">
    <property type="entry name" value="ATPase domain of HSP90 chaperone/DNA topoisomerase II/histidine kinase"/>
    <property type="match status" value="1"/>
</dbReference>
<dbReference type="SUPFAM" id="SSF47384">
    <property type="entry name" value="Homodimeric domain of signal transducing histidine kinase"/>
    <property type="match status" value="1"/>
</dbReference>
<evidence type="ECO:0000256" key="4">
    <source>
        <dbReference type="ARBA" id="ARBA00022553"/>
    </source>
</evidence>
<dbReference type="PROSITE" id="PS50109">
    <property type="entry name" value="HIS_KIN"/>
    <property type="match status" value="1"/>
</dbReference>
<accession>A0A4R3LY10</accession>
<evidence type="ECO:0000256" key="10">
    <source>
        <dbReference type="ARBA" id="ARBA00023136"/>
    </source>
</evidence>
<keyword evidence="10 11" id="KW-0472">Membrane</keyword>
<proteinExistence type="predicted"/>
<evidence type="ECO:0000313" key="13">
    <source>
        <dbReference type="EMBL" id="TCT03547.1"/>
    </source>
</evidence>
<dbReference type="InterPro" id="IPR003594">
    <property type="entry name" value="HATPase_dom"/>
</dbReference>
<comment type="caution">
    <text evidence="13">The sequence shown here is derived from an EMBL/GenBank/DDBJ whole genome shotgun (WGS) entry which is preliminary data.</text>
</comment>
<keyword evidence="11" id="KW-0812">Transmembrane</keyword>
<dbReference type="FunFam" id="1.10.287.130:FF:000038">
    <property type="entry name" value="Sensory transduction histidine kinase"/>
    <property type="match status" value="1"/>
</dbReference>
<dbReference type="InterPro" id="IPR004358">
    <property type="entry name" value="Sig_transdc_His_kin-like_C"/>
</dbReference>
<keyword evidence="8" id="KW-0067">ATP-binding</keyword>
<dbReference type="AlphaFoldDB" id="A0A4R3LY10"/>
<dbReference type="Gene3D" id="1.10.287.130">
    <property type="match status" value="1"/>
</dbReference>
<evidence type="ECO:0000256" key="3">
    <source>
        <dbReference type="ARBA" id="ARBA00012438"/>
    </source>
</evidence>
<dbReference type="GO" id="GO:0005886">
    <property type="term" value="C:plasma membrane"/>
    <property type="evidence" value="ECO:0007669"/>
    <property type="project" value="TreeGrafter"/>
</dbReference>
<evidence type="ECO:0000256" key="6">
    <source>
        <dbReference type="ARBA" id="ARBA00022741"/>
    </source>
</evidence>
<dbReference type="Proteomes" id="UP000294664">
    <property type="component" value="Unassembled WGS sequence"/>
</dbReference>
<evidence type="ECO:0000259" key="12">
    <source>
        <dbReference type="PROSITE" id="PS50109"/>
    </source>
</evidence>
<keyword evidence="7 13" id="KW-0418">Kinase</keyword>
<keyword evidence="5" id="KW-0808">Transferase</keyword>
<dbReference type="SMART" id="SM00388">
    <property type="entry name" value="HisKA"/>
    <property type="match status" value="1"/>
</dbReference>
<dbReference type="InterPro" id="IPR036097">
    <property type="entry name" value="HisK_dim/P_sf"/>
</dbReference>
<comment type="subcellular location">
    <subcellularLocation>
        <location evidence="2">Membrane</location>
    </subcellularLocation>
</comment>
<dbReference type="EMBL" id="SMAI01000009">
    <property type="protein sequence ID" value="TCT03547.1"/>
    <property type="molecule type" value="Genomic_DNA"/>
</dbReference>
<dbReference type="InterPro" id="IPR005467">
    <property type="entry name" value="His_kinase_dom"/>
</dbReference>
<reference evidence="13 14" key="1">
    <citation type="submission" date="2019-03" db="EMBL/GenBank/DDBJ databases">
        <title>Genomic Encyclopedia of Type Strains, Phase IV (KMG-IV): sequencing the most valuable type-strain genomes for metagenomic binning, comparative biology and taxonomic classification.</title>
        <authorList>
            <person name="Goeker M."/>
        </authorList>
    </citation>
    <scope>NUCLEOTIDE SEQUENCE [LARGE SCALE GENOMIC DNA]</scope>
    <source>
        <strain evidence="13 14">DSM 9035</strain>
    </source>
</reference>
<feature type="transmembrane region" description="Helical" evidence="11">
    <location>
        <begin position="79"/>
        <end position="100"/>
    </location>
</feature>
<dbReference type="PRINTS" id="PR00344">
    <property type="entry name" value="BCTRLSENSOR"/>
</dbReference>
<comment type="catalytic activity">
    <reaction evidence="1">
        <text>ATP + protein L-histidine = ADP + protein N-phospho-L-histidine.</text>
        <dbReference type="EC" id="2.7.13.3"/>
    </reaction>
</comment>
<evidence type="ECO:0000256" key="1">
    <source>
        <dbReference type="ARBA" id="ARBA00000085"/>
    </source>
</evidence>
<dbReference type="InterPro" id="IPR003661">
    <property type="entry name" value="HisK_dim/P_dom"/>
</dbReference>
<dbReference type="CDD" id="cd00082">
    <property type="entry name" value="HisKA"/>
    <property type="match status" value="1"/>
</dbReference>
<organism evidence="13 14">
    <name type="scientific">Aquabacter spiritensis</name>
    <dbReference type="NCBI Taxonomy" id="933073"/>
    <lineage>
        <taxon>Bacteria</taxon>
        <taxon>Pseudomonadati</taxon>
        <taxon>Pseudomonadota</taxon>
        <taxon>Alphaproteobacteria</taxon>
        <taxon>Hyphomicrobiales</taxon>
        <taxon>Xanthobacteraceae</taxon>
        <taxon>Aquabacter</taxon>
    </lineage>
</organism>
<sequence>MQVAGPIGAGTVPPSSGDAARRVADVWPGLRAAPPDQLAPLARVAARALGGLGAFSAGAGGLVLLAEGAGLVTGAVPEAGWLIACGLVCGALAAVSAGLARAAARMEAGRQDAGLALETLHKSGGETVRILAARAAFADLPADALAGAGIFERIHVADRPAFLSALAAAIGDKRERSVELRLRSEPAGAAPDFAWMEVRVADAGQGLGRAFWRDVTAAREEAERAAAAQAEAERANDAKSRFLAAMSHELRTPLNSILGFSELLQEDAAGRMDPARRADYARIIHESGQHLLGLVNDILDLSRVEAGAYDLACEDLDMNALIAGCLEMMALEAERRSVTLSSSMPAILPFLSADQRAMRQIVLNLLSNAVKFTPAGGRVDVSAGVAAGALLVRVRDTGCGMASADLARIGEPFFQAGDMDHRRSGSGLGLAVVRGLVDLHKGRFDVSSVLGVGTTVSLAFPLCGPVGIVAPFERPGGRTVRARATDRRRA</sequence>
<dbReference type="OrthoDB" id="9813151at2"/>
<dbReference type="Pfam" id="PF02518">
    <property type="entry name" value="HATPase_c"/>
    <property type="match status" value="1"/>
</dbReference>
<evidence type="ECO:0000256" key="5">
    <source>
        <dbReference type="ARBA" id="ARBA00022679"/>
    </source>
</evidence>
<dbReference type="GO" id="GO:0005524">
    <property type="term" value="F:ATP binding"/>
    <property type="evidence" value="ECO:0007669"/>
    <property type="project" value="UniProtKB-KW"/>
</dbReference>
<dbReference type="RefSeq" id="WP_132032604.1">
    <property type="nucleotide sequence ID" value="NZ_SMAI01000009.1"/>
</dbReference>
<evidence type="ECO:0000313" key="14">
    <source>
        <dbReference type="Proteomes" id="UP000294664"/>
    </source>
</evidence>
<evidence type="ECO:0000256" key="7">
    <source>
        <dbReference type="ARBA" id="ARBA00022777"/>
    </source>
</evidence>
<dbReference type="PANTHER" id="PTHR43047">
    <property type="entry name" value="TWO-COMPONENT HISTIDINE PROTEIN KINASE"/>
    <property type="match status" value="1"/>
</dbReference>